<evidence type="ECO:0000313" key="1">
    <source>
        <dbReference type="EMBL" id="KAJ1102786.1"/>
    </source>
</evidence>
<reference evidence="1" key="1">
    <citation type="journal article" date="2022" name="bioRxiv">
        <title>Sequencing and chromosome-scale assembly of the giantPleurodeles waltlgenome.</title>
        <authorList>
            <person name="Brown T."/>
            <person name="Elewa A."/>
            <person name="Iarovenko S."/>
            <person name="Subramanian E."/>
            <person name="Araus A.J."/>
            <person name="Petzold A."/>
            <person name="Susuki M."/>
            <person name="Suzuki K.-i.T."/>
            <person name="Hayashi T."/>
            <person name="Toyoda A."/>
            <person name="Oliveira C."/>
            <person name="Osipova E."/>
            <person name="Leigh N.D."/>
            <person name="Simon A."/>
            <person name="Yun M.H."/>
        </authorList>
    </citation>
    <scope>NUCLEOTIDE SEQUENCE</scope>
    <source>
        <strain evidence="1">20211129_DDA</strain>
        <tissue evidence="1">Liver</tissue>
    </source>
</reference>
<gene>
    <name evidence="1" type="ORF">NDU88_000228</name>
</gene>
<dbReference type="EMBL" id="JANPWB010000013">
    <property type="protein sequence ID" value="KAJ1102786.1"/>
    <property type="molecule type" value="Genomic_DNA"/>
</dbReference>
<name>A0AAV7MG88_PLEWA</name>
<protein>
    <submittedName>
        <fullName evidence="1">Uncharacterized protein</fullName>
    </submittedName>
</protein>
<comment type="caution">
    <text evidence="1">The sequence shown here is derived from an EMBL/GenBank/DDBJ whole genome shotgun (WGS) entry which is preliminary data.</text>
</comment>
<dbReference type="AlphaFoldDB" id="A0AAV7MG88"/>
<feature type="non-terminal residue" evidence="1">
    <location>
        <position position="1"/>
    </location>
</feature>
<sequence length="50" mass="5592">DMGTKELQSVVVAALHRRIPHCRENHSESCVLQDGVLGSWAALCMKNSWK</sequence>
<evidence type="ECO:0000313" key="2">
    <source>
        <dbReference type="Proteomes" id="UP001066276"/>
    </source>
</evidence>
<accession>A0AAV7MG88</accession>
<dbReference type="Proteomes" id="UP001066276">
    <property type="component" value="Chromosome 9"/>
</dbReference>
<proteinExistence type="predicted"/>
<keyword evidence="2" id="KW-1185">Reference proteome</keyword>
<feature type="non-terminal residue" evidence="1">
    <location>
        <position position="50"/>
    </location>
</feature>
<organism evidence="1 2">
    <name type="scientific">Pleurodeles waltl</name>
    <name type="common">Iberian ribbed newt</name>
    <dbReference type="NCBI Taxonomy" id="8319"/>
    <lineage>
        <taxon>Eukaryota</taxon>
        <taxon>Metazoa</taxon>
        <taxon>Chordata</taxon>
        <taxon>Craniata</taxon>
        <taxon>Vertebrata</taxon>
        <taxon>Euteleostomi</taxon>
        <taxon>Amphibia</taxon>
        <taxon>Batrachia</taxon>
        <taxon>Caudata</taxon>
        <taxon>Salamandroidea</taxon>
        <taxon>Salamandridae</taxon>
        <taxon>Pleurodelinae</taxon>
        <taxon>Pleurodeles</taxon>
    </lineage>
</organism>